<keyword evidence="2" id="KW-1185">Reference proteome</keyword>
<dbReference type="VEuPathDB" id="FungiDB:PV07_10846"/>
<organism evidence="1 2">
    <name type="scientific">Cladophialophora immunda</name>
    <dbReference type="NCBI Taxonomy" id="569365"/>
    <lineage>
        <taxon>Eukaryota</taxon>
        <taxon>Fungi</taxon>
        <taxon>Dikarya</taxon>
        <taxon>Ascomycota</taxon>
        <taxon>Pezizomycotina</taxon>
        <taxon>Eurotiomycetes</taxon>
        <taxon>Chaetothyriomycetidae</taxon>
        <taxon>Chaetothyriales</taxon>
        <taxon>Herpotrichiellaceae</taxon>
        <taxon>Cladophialophora</taxon>
    </lineage>
</organism>
<evidence type="ECO:0000313" key="1">
    <source>
        <dbReference type="EMBL" id="KIW22558.1"/>
    </source>
</evidence>
<protein>
    <recommendedName>
        <fullName evidence="3">CYTH domain-containing protein</fullName>
    </recommendedName>
</protein>
<dbReference type="Proteomes" id="UP000054466">
    <property type="component" value="Unassembled WGS sequence"/>
</dbReference>
<reference evidence="1 2" key="1">
    <citation type="submission" date="2015-01" db="EMBL/GenBank/DDBJ databases">
        <title>The Genome Sequence of Cladophialophora immunda CBS83496.</title>
        <authorList>
            <consortium name="The Broad Institute Genomics Platform"/>
            <person name="Cuomo C."/>
            <person name="de Hoog S."/>
            <person name="Gorbushina A."/>
            <person name="Stielow B."/>
            <person name="Teixiera M."/>
            <person name="Abouelleil A."/>
            <person name="Chapman S.B."/>
            <person name="Priest M."/>
            <person name="Young S.K."/>
            <person name="Wortman J."/>
            <person name="Nusbaum C."/>
            <person name="Birren B."/>
        </authorList>
    </citation>
    <scope>NUCLEOTIDE SEQUENCE [LARGE SCALE GENOMIC DNA]</scope>
    <source>
        <strain evidence="1 2">CBS 83496</strain>
    </source>
</reference>
<dbReference type="GeneID" id="27350040"/>
<dbReference type="HOGENOM" id="CLU_070859_0_0_1"/>
<evidence type="ECO:0008006" key="3">
    <source>
        <dbReference type="Google" id="ProtNLM"/>
    </source>
</evidence>
<dbReference type="AlphaFoldDB" id="A0A0D2BU47"/>
<gene>
    <name evidence="1" type="ORF">PV07_10846</name>
</gene>
<dbReference type="Gene3D" id="2.40.320.10">
    <property type="entry name" value="Hypothetical Protein Pfu-838710-001"/>
    <property type="match status" value="1"/>
</dbReference>
<dbReference type="EMBL" id="KN847046">
    <property type="protein sequence ID" value="KIW22558.1"/>
    <property type="molecule type" value="Genomic_DNA"/>
</dbReference>
<dbReference type="STRING" id="569365.A0A0D2BU47"/>
<accession>A0A0D2BU47</accession>
<name>A0A0D2BU47_9EURO</name>
<proteinExistence type="predicted"/>
<dbReference type="RefSeq" id="XP_016242774.1">
    <property type="nucleotide sequence ID" value="XM_016398212.1"/>
</dbReference>
<sequence length="269" mass="30339">MPAKLVPDYEVKLLLKLSEVLGSNNKLSNAIVSEFDIASSTKKMNVQFIDTKDQDIYTSGWNLRIRKEEGENNFELTYKKRYSIGEEYSSTAGGHIDTALETAQQEGFDTTTEYKAQVEVGYQKQTLSISYDVEVPDEGSEGMDLPNAKVSRDLLTDGAPKEFENWNAPNWGGNHLVTSIVYGPVHAKRFKGNWDDGLKLSIEVWPIRKSKEDATLEPIVEASFKTSDLQKALKAREKIVELLQKKGWFLAKDSLKTKLIMERYGCLGE</sequence>
<evidence type="ECO:0000313" key="2">
    <source>
        <dbReference type="Proteomes" id="UP000054466"/>
    </source>
</evidence>
<dbReference type="OrthoDB" id="4573177at2759"/>